<dbReference type="EMBL" id="JACGWT010000004">
    <property type="protein sequence ID" value="MBA8794907.1"/>
    <property type="molecule type" value="Genomic_DNA"/>
</dbReference>
<protein>
    <recommendedName>
        <fullName evidence="3">Acetyltransferase (GNAT) domain-containing protein</fullName>
    </recommendedName>
</protein>
<dbReference type="Proteomes" id="UP000523079">
    <property type="component" value="Unassembled WGS sequence"/>
</dbReference>
<gene>
    <name evidence="1" type="ORF">FHX74_002535</name>
</gene>
<comment type="caution">
    <text evidence="1">The sequence shown here is derived from an EMBL/GenBank/DDBJ whole genome shotgun (WGS) entry which is preliminary data.</text>
</comment>
<keyword evidence="2" id="KW-1185">Reference proteome</keyword>
<evidence type="ECO:0000313" key="1">
    <source>
        <dbReference type="EMBL" id="MBA8794907.1"/>
    </source>
</evidence>
<evidence type="ECO:0008006" key="3">
    <source>
        <dbReference type="Google" id="ProtNLM"/>
    </source>
</evidence>
<accession>A0A7W3P6F6</accession>
<dbReference type="RefSeq" id="WP_182560539.1">
    <property type="nucleotide sequence ID" value="NZ_JACGWT010000004.1"/>
</dbReference>
<name>A0A7W3P6F6_9ACTN</name>
<organism evidence="1 2">
    <name type="scientific">Microlunatus kandeliicorticis</name>
    <dbReference type="NCBI Taxonomy" id="1759536"/>
    <lineage>
        <taxon>Bacteria</taxon>
        <taxon>Bacillati</taxon>
        <taxon>Actinomycetota</taxon>
        <taxon>Actinomycetes</taxon>
        <taxon>Propionibacteriales</taxon>
        <taxon>Propionibacteriaceae</taxon>
        <taxon>Microlunatus</taxon>
    </lineage>
</organism>
<evidence type="ECO:0000313" key="2">
    <source>
        <dbReference type="Proteomes" id="UP000523079"/>
    </source>
</evidence>
<reference evidence="1 2" key="1">
    <citation type="submission" date="2020-07" db="EMBL/GenBank/DDBJ databases">
        <title>Sequencing the genomes of 1000 actinobacteria strains.</title>
        <authorList>
            <person name="Klenk H.-P."/>
        </authorList>
    </citation>
    <scope>NUCLEOTIDE SEQUENCE [LARGE SCALE GENOMIC DNA]</scope>
    <source>
        <strain evidence="1 2">DSM 100723</strain>
    </source>
</reference>
<sequence length="258" mass="28332">MTLLMFPTSATEAQAPTVPSLDAEAFVAGTLTDYTADGAPGATWFARHPVRTARLVRELHRLPVLEARPGRSSGGRVLRAVLRRPLGPSRALGHRSVLELPTTIGGYLEGRARHTLRRKIRQAEQLGLGWRVVRDLGERRRLLVAAAVRDRATGGTGDLGELNEHDLWLAAYNRFGTPVLLAVLAVDGPWAVLHHCRTLGDGPEHGLARYLIMKPVVEQLLDRGAQFLVDPVPPATLGNGARNFRRMLGFAPRRVRVR</sequence>
<dbReference type="AlphaFoldDB" id="A0A7W3P6F6"/>
<proteinExistence type="predicted"/>